<feature type="transmembrane region" description="Helical" evidence="1">
    <location>
        <begin position="140"/>
        <end position="162"/>
    </location>
</feature>
<keyword evidence="1" id="KW-0472">Membrane</keyword>
<feature type="transmembrane region" description="Helical" evidence="1">
    <location>
        <begin position="388"/>
        <end position="406"/>
    </location>
</feature>
<feature type="transmembrane region" description="Helical" evidence="1">
    <location>
        <begin position="865"/>
        <end position="887"/>
    </location>
</feature>
<feature type="transmembrane region" description="Helical" evidence="1">
    <location>
        <begin position="234"/>
        <end position="256"/>
    </location>
</feature>
<reference evidence="2 3" key="1">
    <citation type="submission" date="2013-08" db="EMBL/GenBank/DDBJ databases">
        <title>The genome sequence of Knoellia sinensis.</title>
        <authorList>
            <person name="Zhu W."/>
            <person name="Wang G."/>
        </authorList>
    </citation>
    <scope>NUCLEOTIDE SEQUENCE [LARGE SCALE GENOMIC DNA]</scope>
    <source>
        <strain evidence="2 3">KCTC 19936</strain>
    </source>
</reference>
<keyword evidence="3" id="KW-1185">Reference proteome</keyword>
<feature type="transmembrane region" description="Helical" evidence="1">
    <location>
        <begin position="355"/>
        <end position="376"/>
    </location>
</feature>
<feature type="transmembrane region" description="Helical" evidence="1">
    <location>
        <begin position="168"/>
        <end position="187"/>
    </location>
</feature>
<dbReference type="eggNOG" id="COG4485">
    <property type="taxonomic scope" value="Bacteria"/>
</dbReference>
<keyword evidence="1" id="KW-1133">Transmembrane helix</keyword>
<feature type="transmembrane region" description="Helical" evidence="1">
    <location>
        <begin position="112"/>
        <end position="133"/>
    </location>
</feature>
<proteinExistence type="predicted"/>
<feature type="transmembrane region" description="Helical" evidence="1">
    <location>
        <begin position="41"/>
        <end position="63"/>
    </location>
</feature>
<sequence length="902" mass="95279">MAATGSLDKVADHPDVAEDRWTHSFRRSLTRAWDRSTGLRMWLLPALAAAVLAGATAVATSALRGTYPFGERSRNTRDLGQQFIPMLTYARDVATGDAHGDFFFNWQSGHGVPAIGDALAYIGTALSWVTLLFPRDRIDVAALAMFVLAIGVAAGLMTTLLRRLRPEGPIWLAIAGGVAYGTCAWAVETGHMIVWLGGMMALPALFLVADWVAARRGWVPLVVGTPLVTVAWTAHFYTAYMATIATAIFIVVRLLTVGERTLWDRILGLVRTGVVFVTGIALAAPLLVPTYRLIEASTPSPTVTLTPLGWDTFLARLLPGTAGVASTPGIAVGVLCLVLALTALFNSRLRLVERVAWPVTVALVLFSMQVPSTHLVWHAFDTPDGNPYRQAFVACAFLVITAWLSGSAGVGLPALRVAGALVAALWWWARGEPVMTPATTPLTLTSLGVVVAGLVALALWRRRASSNGESGAEVGASRRRGALVAGLLGMLLLAGTVAETTAAQVAIDARRFDDLGAGDMRLGLRTHVRDLVLEANAWPEVRTAPGSSVSLNDPMLLGGEGSEFYSSTIQSTNTEVHARLGWGFSAYGRSLIDPASPVTDAIFATRARAANLPNQVRPRLRTEVVPPLVTVRPPTSRPSTKSSAWGAHERALGADLYDIPNPEFTVFGVTLAKRDENYQVRSSAPAGSTPSGIFTMTVACQPGSRVLLFAPELVADYVVDGTPGQALPPNAKRPGKFHAGAMRTLGVVGPTGRFAAHFSMTVTSTNLDLDPVACLRPGALDSAVGALRLAGAADITATGHTVGFSVPTATAPRSAVLSTPLVPGWSCRGPVTDATPQSFEGLTAVPLSGDAGRVTCSYRPPGMRLGLLIAGAAGIGWLLFVGGSVLLNRRRHSRQLTARLSR</sequence>
<feature type="transmembrane region" description="Helical" evidence="1">
    <location>
        <begin position="413"/>
        <end position="429"/>
    </location>
</feature>
<organism evidence="2 3">
    <name type="scientific">Knoellia sinensis KCTC 19936</name>
    <dbReference type="NCBI Taxonomy" id="1385520"/>
    <lineage>
        <taxon>Bacteria</taxon>
        <taxon>Bacillati</taxon>
        <taxon>Actinomycetota</taxon>
        <taxon>Actinomycetes</taxon>
        <taxon>Micrococcales</taxon>
        <taxon>Intrasporangiaceae</taxon>
        <taxon>Knoellia</taxon>
    </lineage>
</organism>
<accession>A0A0A0J2S3</accession>
<name>A0A0A0J2S3_9MICO</name>
<protein>
    <recommendedName>
        <fullName evidence="4">Integral membrane protein</fullName>
    </recommendedName>
</protein>
<dbReference type="EMBL" id="AVPJ01000019">
    <property type="protein sequence ID" value="KGN30437.1"/>
    <property type="molecule type" value="Genomic_DNA"/>
</dbReference>
<feature type="transmembrane region" description="Helical" evidence="1">
    <location>
        <begin position="194"/>
        <end position="214"/>
    </location>
</feature>
<dbReference type="PANTHER" id="PTHR38454">
    <property type="entry name" value="INTEGRAL MEMBRANE PROTEIN-RELATED"/>
    <property type="match status" value="1"/>
</dbReference>
<dbReference type="AlphaFoldDB" id="A0A0A0J2S3"/>
<dbReference type="STRING" id="1385520.N802_07265"/>
<dbReference type="PANTHER" id="PTHR38454:SF1">
    <property type="entry name" value="INTEGRAL MEMBRANE PROTEIN"/>
    <property type="match status" value="1"/>
</dbReference>
<feature type="transmembrane region" description="Helical" evidence="1">
    <location>
        <begin position="441"/>
        <end position="460"/>
    </location>
</feature>
<feature type="transmembrane region" description="Helical" evidence="1">
    <location>
        <begin position="317"/>
        <end position="343"/>
    </location>
</feature>
<dbReference type="Proteomes" id="UP000030002">
    <property type="component" value="Unassembled WGS sequence"/>
</dbReference>
<dbReference type="RefSeq" id="WP_035918763.1">
    <property type="nucleotide sequence ID" value="NZ_AVPJ01000019.1"/>
</dbReference>
<dbReference type="OrthoDB" id="9815466at2"/>
<feature type="transmembrane region" description="Helical" evidence="1">
    <location>
        <begin position="481"/>
        <end position="498"/>
    </location>
</feature>
<evidence type="ECO:0008006" key="4">
    <source>
        <dbReference type="Google" id="ProtNLM"/>
    </source>
</evidence>
<dbReference type="InterPro" id="IPR018580">
    <property type="entry name" value="Uncharacterised_YfhO"/>
</dbReference>
<evidence type="ECO:0000313" key="2">
    <source>
        <dbReference type="EMBL" id="KGN30437.1"/>
    </source>
</evidence>
<evidence type="ECO:0000256" key="1">
    <source>
        <dbReference type="SAM" id="Phobius"/>
    </source>
</evidence>
<comment type="caution">
    <text evidence="2">The sequence shown here is derived from an EMBL/GenBank/DDBJ whole genome shotgun (WGS) entry which is preliminary data.</text>
</comment>
<dbReference type="Pfam" id="PF09586">
    <property type="entry name" value="YfhO"/>
    <property type="match status" value="1"/>
</dbReference>
<feature type="transmembrane region" description="Helical" evidence="1">
    <location>
        <begin position="268"/>
        <end position="288"/>
    </location>
</feature>
<keyword evidence="1" id="KW-0812">Transmembrane</keyword>
<evidence type="ECO:0000313" key="3">
    <source>
        <dbReference type="Proteomes" id="UP000030002"/>
    </source>
</evidence>
<gene>
    <name evidence="2" type="ORF">N802_07265</name>
</gene>